<dbReference type="Pfam" id="PF07690">
    <property type="entry name" value="MFS_1"/>
    <property type="match status" value="1"/>
</dbReference>
<protein>
    <submittedName>
        <fullName evidence="8">MFS transporter</fullName>
    </submittedName>
</protein>
<keyword evidence="9" id="KW-1185">Reference proteome</keyword>
<keyword evidence="2" id="KW-0813">Transport</keyword>
<dbReference type="PROSITE" id="PS50850">
    <property type="entry name" value="MFS"/>
    <property type="match status" value="1"/>
</dbReference>
<dbReference type="InterPro" id="IPR004752">
    <property type="entry name" value="AmpG_permease/AT-1"/>
</dbReference>
<feature type="transmembrane region" description="Helical" evidence="6">
    <location>
        <begin position="228"/>
        <end position="246"/>
    </location>
</feature>
<feature type="transmembrane region" description="Helical" evidence="6">
    <location>
        <begin position="313"/>
        <end position="339"/>
    </location>
</feature>
<keyword evidence="3 6" id="KW-0812">Transmembrane</keyword>
<dbReference type="AlphaFoldDB" id="A0A643FBN5"/>
<dbReference type="Proteomes" id="UP000430120">
    <property type="component" value="Unassembled WGS sequence"/>
</dbReference>
<dbReference type="PANTHER" id="PTHR12778">
    <property type="entry name" value="SOLUTE CARRIER FAMILY 33 ACETYL-COA TRANSPORTER -RELATED"/>
    <property type="match status" value="1"/>
</dbReference>
<dbReference type="InterPro" id="IPR011701">
    <property type="entry name" value="MFS"/>
</dbReference>
<evidence type="ECO:0000256" key="6">
    <source>
        <dbReference type="SAM" id="Phobius"/>
    </source>
</evidence>
<feature type="transmembrane region" description="Helical" evidence="6">
    <location>
        <begin position="466"/>
        <end position="487"/>
    </location>
</feature>
<dbReference type="NCBIfam" id="TIGR00901">
    <property type="entry name" value="2A0125"/>
    <property type="match status" value="1"/>
</dbReference>
<evidence type="ECO:0000313" key="9">
    <source>
        <dbReference type="Proteomes" id="UP000430120"/>
    </source>
</evidence>
<feature type="transmembrane region" description="Helical" evidence="6">
    <location>
        <begin position="20"/>
        <end position="40"/>
    </location>
</feature>
<feature type="transmembrane region" description="Helical" evidence="6">
    <location>
        <begin position="493"/>
        <end position="512"/>
    </location>
</feature>
<dbReference type="GO" id="GO:0016020">
    <property type="term" value="C:membrane"/>
    <property type="evidence" value="ECO:0007669"/>
    <property type="project" value="UniProtKB-SubCell"/>
</dbReference>
<dbReference type="SUPFAM" id="SSF103473">
    <property type="entry name" value="MFS general substrate transporter"/>
    <property type="match status" value="1"/>
</dbReference>
<gene>
    <name evidence="8" type="ORF">F7Q92_17460</name>
</gene>
<dbReference type="OrthoDB" id="9787815at2"/>
<evidence type="ECO:0000256" key="1">
    <source>
        <dbReference type="ARBA" id="ARBA00004141"/>
    </source>
</evidence>
<dbReference type="Gene3D" id="1.20.1250.20">
    <property type="entry name" value="MFS general substrate transporter like domains"/>
    <property type="match status" value="1"/>
</dbReference>
<evidence type="ECO:0000256" key="4">
    <source>
        <dbReference type="ARBA" id="ARBA00022989"/>
    </source>
</evidence>
<keyword evidence="5 6" id="KW-0472">Membrane</keyword>
<feature type="transmembrane region" description="Helical" evidence="6">
    <location>
        <begin position="91"/>
        <end position="110"/>
    </location>
</feature>
<dbReference type="InterPro" id="IPR020846">
    <property type="entry name" value="MFS_dom"/>
</dbReference>
<feature type="transmembrane region" description="Helical" evidence="6">
    <location>
        <begin position="116"/>
        <end position="137"/>
    </location>
</feature>
<proteinExistence type="predicted"/>
<evidence type="ECO:0000256" key="3">
    <source>
        <dbReference type="ARBA" id="ARBA00022692"/>
    </source>
</evidence>
<dbReference type="EMBL" id="VZPB01000054">
    <property type="protein sequence ID" value="KAB0576785.1"/>
    <property type="molecule type" value="Genomic_DNA"/>
</dbReference>
<comment type="subcellular location">
    <subcellularLocation>
        <location evidence="1">Membrane</location>
        <topology evidence="1">Multi-pass membrane protein</topology>
    </subcellularLocation>
</comment>
<feature type="transmembrane region" description="Helical" evidence="6">
    <location>
        <begin position="158"/>
        <end position="176"/>
    </location>
</feature>
<dbReference type="InterPro" id="IPR036259">
    <property type="entry name" value="MFS_trans_sf"/>
</dbReference>
<dbReference type="GO" id="GO:0022857">
    <property type="term" value="F:transmembrane transporter activity"/>
    <property type="evidence" value="ECO:0007669"/>
    <property type="project" value="InterPro"/>
</dbReference>
<evidence type="ECO:0000256" key="2">
    <source>
        <dbReference type="ARBA" id="ARBA00022448"/>
    </source>
</evidence>
<name>A0A643FBN5_IDEDE</name>
<feature type="transmembrane region" description="Helical" evidence="6">
    <location>
        <begin position="274"/>
        <end position="292"/>
    </location>
</feature>
<sequence>MPPPSLPAAASRAGHRLRALHRLFVVTLLGFASGLPLALTGQALQAWLSLEGLDVATIGFLSLVGLPYTFKFLWAPLMDRFDPPGLGRRRGWLVLTQLALAGALMALAATSPSRSLQTFALLAVAVAFLSASQDVAIDAYRTDLLPASERGLGSSLNVMGYRLAMILSGGVALIWTDPQQGGGWSWPQVYRLMAGLMVVTAVASATLLPRLPRPEVPRSLAREDLTGFLAVSGAAVAGYLLTQHLWSPLASALLLPWLQGTALATALQQRWTDLAALLLGLATTLPLAAWAARRARFHTLLSGLASYFSQPGAWAFLGLIVLYKLGDAFAGALMTPFLLKTMAFTSAEVGLVNKVLGLWLTLLGALLGGALMLRLGLWRALMLFGLAQGLSNLGFWWLAVHGQGALPGLTIPAFDWGFVHLAQATPVDGGLLMVIALENLTGGMGTAAFVAFLMSLTSQRFTATQYALLSAFASVGRVWVGPLAGVLAESIGWPPFFLLSTALSAPALLMLWRLRASIQALAPDPGAATADD</sequence>
<organism evidence="8 9">
    <name type="scientific">Ideonella dechloratans</name>
    <dbReference type="NCBI Taxonomy" id="36863"/>
    <lineage>
        <taxon>Bacteria</taxon>
        <taxon>Pseudomonadati</taxon>
        <taxon>Pseudomonadota</taxon>
        <taxon>Betaproteobacteria</taxon>
        <taxon>Burkholderiales</taxon>
        <taxon>Sphaerotilaceae</taxon>
        <taxon>Ideonella</taxon>
    </lineage>
</organism>
<accession>A0A643FBN5</accession>
<feature type="transmembrane region" description="Helical" evidence="6">
    <location>
        <begin position="46"/>
        <end position="70"/>
    </location>
</feature>
<feature type="transmembrane region" description="Helical" evidence="6">
    <location>
        <begin position="431"/>
        <end position="454"/>
    </location>
</feature>
<feature type="domain" description="Major facilitator superfamily (MFS) profile" evidence="7">
    <location>
        <begin position="22"/>
        <end position="519"/>
    </location>
</feature>
<keyword evidence="4 6" id="KW-1133">Transmembrane helix</keyword>
<evidence type="ECO:0000256" key="5">
    <source>
        <dbReference type="ARBA" id="ARBA00023136"/>
    </source>
</evidence>
<comment type="caution">
    <text evidence="8">The sequence shown here is derived from an EMBL/GenBank/DDBJ whole genome shotgun (WGS) entry which is preliminary data.</text>
</comment>
<evidence type="ECO:0000313" key="8">
    <source>
        <dbReference type="EMBL" id="KAB0576785.1"/>
    </source>
</evidence>
<feature type="transmembrane region" description="Helical" evidence="6">
    <location>
        <begin position="188"/>
        <end position="208"/>
    </location>
</feature>
<dbReference type="RefSeq" id="WP_151125374.1">
    <property type="nucleotide sequence ID" value="NZ_CP088081.1"/>
</dbReference>
<feature type="transmembrane region" description="Helical" evidence="6">
    <location>
        <begin position="351"/>
        <end position="373"/>
    </location>
</feature>
<dbReference type="PANTHER" id="PTHR12778:SF10">
    <property type="entry name" value="MAJOR FACILITATOR SUPERFAMILY DOMAIN-CONTAINING PROTEIN 3"/>
    <property type="match status" value="1"/>
</dbReference>
<reference evidence="8 9" key="1">
    <citation type="submission" date="2019-09" db="EMBL/GenBank/DDBJ databases">
        <title>Draft genome sequences of 48 bacterial type strains from the CCUG.</title>
        <authorList>
            <person name="Tunovic T."/>
            <person name="Pineiro-Iglesias B."/>
            <person name="Unosson C."/>
            <person name="Inganas E."/>
            <person name="Ohlen M."/>
            <person name="Cardew S."/>
            <person name="Jensie-Markopoulos S."/>
            <person name="Salva-Serra F."/>
            <person name="Jaen-Luchoro D."/>
            <person name="Karlsson R."/>
            <person name="Svensson-Stadler L."/>
            <person name="Chun J."/>
            <person name="Moore E."/>
        </authorList>
    </citation>
    <scope>NUCLEOTIDE SEQUENCE [LARGE SCALE GENOMIC DNA]</scope>
    <source>
        <strain evidence="8 9">CCUG 30977</strain>
    </source>
</reference>
<evidence type="ECO:0000259" key="7">
    <source>
        <dbReference type="PROSITE" id="PS50850"/>
    </source>
</evidence>